<evidence type="ECO:0000256" key="1">
    <source>
        <dbReference type="SAM" id="MobiDB-lite"/>
    </source>
</evidence>
<sequence length="109" mass="11691">MSNQKTSVGVACARRPDISARGTGAVHGVVDLHRQLLETAFDLSVEYDTLPAGSVLRCFARAVHLARLKGVEGALLPEEARRIAESSLRSRAAKSTRRARTARVLPATA</sequence>
<keyword evidence="3" id="KW-1185">Reference proteome</keyword>
<dbReference type="RefSeq" id="WP_344157602.1">
    <property type="nucleotide sequence ID" value="NZ_BAAAQR010000018.1"/>
</dbReference>
<feature type="region of interest" description="Disordered" evidence="1">
    <location>
        <begin position="86"/>
        <end position="109"/>
    </location>
</feature>
<proteinExistence type="predicted"/>
<comment type="caution">
    <text evidence="2">The sequence shown here is derived from an EMBL/GenBank/DDBJ whole genome shotgun (WGS) entry which is preliminary data.</text>
</comment>
<evidence type="ECO:0000313" key="2">
    <source>
        <dbReference type="EMBL" id="GAA2155642.1"/>
    </source>
</evidence>
<gene>
    <name evidence="2" type="ORF">GCM10009844_43010</name>
</gene>
<organism evidence="2 3">
    <name type="scientific">Nocardioides koreensis</name>
    <dbReference type="NCBI Taxonomy" id="433651"/>
    <lineage>
        <taxon>Bacteria</taxon>
        <taxon>Bacillati</taxon>
        <taxon>Actinomycetota</taxon>
        <taxon>Actinomycetes</taxon>
        <taxon>Propionibacteriales</taxon>
        <taxon>Nocardioidaceae</taxon>
        <taxon>Nocardioides</taxon>
    </lineage>
</organism>
<feature type="compositionally biased region" description="Basic residues" evidence="1">
    <location>
        <begin position="91"/>
        <end position="101"/>
    </location>
</feature>
<dbReference type="Proteomes" id="UP001501771">
    <property type="component" value="Unassembled WGS sequence"/>
</dbReference>
<protein>
    <submittedName>
        <fullName evidence="2">Uncharacterized protein</fullName>
    </submittedName>
</protein>
<accession>A0ABP5M236</accession>
<reference evidence="3" key="1">
    <citation type="journal article" date="2019" name="Int. J. Syst. Evol. Microbiol.">
        <title>The Global Catalogue of Microorganisms (GCM) 10K type strain sequencing project: providing services to taxonomists for standard genome sequencing and annotation.</title>
        <authorList>
            <consortium name="The Broad Institute Genomics Platform"/>
            <consortium name="The Broad Institute Genome Sequencing Center for Infectious Disease"/>
            <person name="Wu L."/>
            <person name="Ma J."/>
        </authorList>
    </citation>
    <scope>NUCLEOTIDE SEQUENCE [LARGE SCALE GENOMIC DNA]</scope>
    <source>
        <strain evidence="3">JCM 16022</strain>
    </source>
</reference>
<dbReference type="EMBL" id="BAAAQR010000018">
    <property type="protein sequence ID" value="GAA2155642.1"/>
    <property type="molecule type" value="Genomic_DNA"/>
</dbReference>
<evidence type="ECO:0000313" key="3">
    <source>
        <dbReference type="Proteomes" id="UP001501771"/>
    </source>
</evidence>
<name>A0ABP5M236_9ACTN</name>